<reference evidence="2" key="1">
    <citation type="submission" date="2023-03" db="EMBL/GenBank/DDBJ databases">
        <title>Massive genome expansion in bonnet fungi (Mycena s.s.) driven by repeated elements and novel gene families across ecological guilds.</title>
        <authorList>
            <consortium name="Lawrence Berkeley National Laboratory"/>
            <person name="Harder C.B."/>
            <person name="Miyauchi S."/>
            <person name="Viragh M."/>
            <person name="Kuo A."/>
            <person name="Thoen E."/>
            <person name="Andreopoulos B."/>
            <person name="Lu D."/>
            <person name="Skrede I."/>
            <person name="Drula E."/>
            <person name="Henrissat B."/>
            <person name="Morin E."/>
            <person name="Kohler A."/>
            <person name="Barry K."/>
            <person name="LaButti K."/>
            <person name="Morin E."/>
            <person name="Salamov A."/>
            <person name="Lipzen A."/>
            <person name="Mereny Z."/>
            <person name="Hegedus B."/>
            <person name="Baldrian P."/>
            <person name="Stursova M."/>
            <person name="Weitz H."/>
            <person name="Taylor A."/>
            <person name="Grigoriev I.V."/>
            <person name="Nagy L.G."/>
            <person name="Martin F."/>
            <person name="Kauserud H."/>
        </authorList>
    </citation>
    <scope>NUCLEOTIDE SEQUENCE</scope>
    <source>
        <strain evidence="2">CBHHK002</strain>
    </source>
</reference>
<dbReference type="EMBL" id="JARIHO010000001">
    <property type="protein sequence ID" value="KAJ7369135.1"/>
    <property type="molecule type" value="Genomic_DNA"/>
</dbReference>
<evidence type="ECO:0000313" key="2">
    <source>
        <dbReference type="EMBL" id="KAJ7369135.1"/>
    </source>
</evidence>
<evidence type="ECO:0000256" key="1">
    <source>
        <dbReference type="SAM" id="SignalP"/>
    </source>
</evidence>
<organism evidence="2 3">
    <name type="scientific">Mycena albidolilacea</name>
    <dbReference type="NCBI Taxonomy" id="1033008"/>
    <lineage>
        <taxon>Eukaryota</taxon>
        <taxon>Fungi</taxon>
        <taxon>Dikarya</taxon>
        <taxon>Basidiomycota</taxon>
        <taxon>Agaricomycotina</taxon>
        <taxon>Agaricomycetes</taxon>
        <taxon>Agaricomycetidae</taxon>
        <taxon>Agaricales</taxon>
        <taxon>Marasmiineae</taxon>
        <taxon>Mycenaceae</taxon>
        <taxon>Mycena</taxon>
    </lineage>
</organism>
<accession>A0AAD7AWQ9</accession>
<gene>
    <name evidence="2" type="ORF">DFH08DRAFT_796928</name>
</gene>
<feature type="chain" id="PRO_5041987265" evidence="1">
    <location>
        <begin position="20"/>
        <end position="163"/>
    </location>
</feature>
<dbReference type="AlphaFoldDB" id="A0AAD7AWQ9"/>
<protein>
    <submittedName>
        <fullName evidence="2">Uncharacterized protein</fullName>
    </submittedName>
</protein>
<comment type="caution">
    <text evidence="2">The sequence shown here is derived from an EMBL/GenBank/DDBJ whole genome shotgun (WGS) entry which is preliminary data.</text>
</comment>
<sequence>MFSLRRLFFIAAIVLKVYGAVGGEHPPAVRLTPFKPQIVNNVLPQRPATVIEGLLVARPCPAGRMLIQFTQPATLDTGVTLYVFNRSFHTCPARIPNFRLLHVLREGLRQFGLGSEWIQLLRRSENRDLAQKPHKPHAAFGHCAKPRAETKVEVRKKTELVKG</sequence>
<feature type="signal peptide" evidence="1">
    <location>
        <begin position="1"/>
        <end position="19"/>
    </location>
</feature>
<keyword evidence="1" id="KW-0732">Signal</keyword>
<evidence type="ECO:0000313" key="3">
    <source>
        <dbReference type="Proteomes" id="UP001218218"/>
    </source>
</evidence>
<proteinExistence type="predicted"/>
<keyword evidence="3" id="KW-1185">Reference proteome</keyword>
<name>A0AAD7AWQ9_9AGAR</name>
<dbReference type="Proteomes" id="UP001218218">
    <property type="component" value="Unassembled WGS sequence"/>
</dbReference>